<feature type="region of interest" description="Disordered" evidence="1">
    <location>
        <begin position="214"/>
        <end position="238"/>
    </location>
</feature>
<sequence length="286" mass="31522">MPPAAPPHLWDIPPEQTLFVVDIKDFSKVQEHRQPRLRLAMDRAVEAAFVRSGLATEWDITARHDRGDGFIMVLPPARTWRLVDPLIRLLDDELRSHEEHRAKDDPPLRVRVSVHVGPMPTSNLADAVNDAARFVDSDAARVGIAAAAAHGSYAALVLSDDMYRRTVLAGRSKLLPDSDFLPWQAAVTGKAFRRQAWIHVPRLSPAVIAQFLPQPDVPRTQDPGPQEAPPSSIAPRGIQVSGNVSINTMADRIENLRTHQINHAPQSIGADTGIRRLPQPGGQHLP</sequence>
<dbReference type="Proteomes" id="UP001501752">
    <property type="component" value="Unassembled WGS sequence"/>
</dbReference>
<evidence type="ECO:0000313" key="3">
    <source>
        <dbReference type="Proteomes" id="UP001501752"/>
    </source>
</evidence>
<dbReference type="RefSeq" id="WP_345697606.1">
    <property type="nucleotide sequence ID" value="NZ_BAABIS010000001.1"/>
</dbReference>
<accession>A0ABP9DUJ6</accession>
<organism evidence="2 3">
    <name type="scientific">Kitasatospora terrestris</name>
    <dbReference type="NCBI Taxonomy" id="258051"/>
    <lineage>
        <taxon>Bacteria</taxon>
        <taxon>Bacillati</taxon>
        <taxon>Actinomycetota</taxon>
        <taxon>Actinomycetes</taxon>
        <taxon>Kitasatosporales</taxon>
        <taxon>Streptomycetaceae</taxon>
        <taxon>Kitasatospora</taxon>
    </lineage>
</organism>
<feature type="region of interest" description="Disordered" evidence="1">
    <location>
        <begin position="262"/>
        <end position="286"/>
    </location>
</feature>
<evidence type="ECO:0008006" key="4">
    <source>
        <dbReference type="Google" id="ProtNLM"/>
    </source>
</evidence>
<comment type="caution">
    <text evidence="2">The sequence shown here is derived from an EMBL/GenBank/DDBJ whole genome shotgun (WGS) entry which is preliminary data.</text>
</comment>
<protein>
    <recommendedName>
        <fullName evidence="4">Guanylate cyclase domain-containing protein</fullName>
    </recommendedName>
</protein>
<keyword evidence="3" id="KW-1185">Reference proteome</keyword>
<evidence type="ECO:0000256" key="1">
    <source>
        <dbReference type="SAM" id="MobiDB-lite"/>
    </source>
</evidence>
<dbReference type="InterPro" id="IPR029787">
    <property type="entry name" value="Nucleotide_cyclase"/>
</dbReference>
<evidence type="ECO:0000313" key="2">
    <source>
        <dbReference type="EMBL" id="GAA4853288.1"/>
    </source>
</evidence>
<dbReference type="Gene3D" id="3.30.70.1230">
    <property type="entry name" value="Nucleotide cyclase"/>
    <property type="match status" value="1"/>
</dbReference>
<gene>
    <name evidence="2" type="ORF">GCM10023235_33200</name>
</gene>
<dbReference type="EMBL" id="BAABIS010000001">
    <property type="protein sequence ID" value="GAA4853288.1"/>
    <property type="molecule type" value="Genomic_DNA"/>
</dbReference>
<dbReference type="SUPFAM" id="SSF55073">
    <property type="entry name" value="Nucleotide cyclase"/>
    <property type="match status" value="1"/>
</dbReference>
<reference evidence="3" key="1">
    <citation type="journal article" date="2019" name="Int. J. Syst. Evol. Microbiol.">
        <title>The Global Catalogue of Microorganisms (GCM) 10K type strain sequencing project: providing services to taxonomists for standard genome sequencing and annotation.</title>
        <authorList>
            <consortium name="The Broad Institute Genomics Platform"/>
            <consortium name="The Broad Institute Genome Sequencing Center for Infectious Disease"/>
            <person name="Wu L."/>
            <person name="Ma J."/>
        </authorList>
    </citation>
    <scope>NUCLEOTIDE SEQUENCE [LARGE SCALE GENOMIC DNA]</scope>
    <source>
        <strain evidence="3">JCM 13006</strain>
    </source>
</reference>
<name>A0ABP9DUJ6_9ACTN</name>
<proteinExistence type="predicted"/>